<dbReference type="HOGENOM" id="CLU_639412_0_0_1"/>
<evidence type="ECO:0000313" key="3">
    <source>
        <dbReference type="Proteomes" id="UP000016922"/>
    </source>
</evidence>
<dbReference type="GeneID" id="19470927"/>
<accession>S3D3W9</accession>
<name>S3D3W9_GLAL2</name>
<gene>
    <name evidence="2" type="ORF">GLAREA_11886</name>
</gene>
<dbReference type="OMA" id="ETNGHAL"/>
<dbReference type="RefSeq" id="XP_008080859.1">
    <property type="nucleotide sequence ID" value="XM_008082668.1"/>
</dbReference>
<feature type="compositionally biased region" description="Low complexity" evidence="1">
    <location>
        <begin position="12"/>
        <end position="22"/>
    </location>
</feature>
<proteinExistence type="predicted"/>
<keyword evidence="3" id="KW-1185">Reference proteome</keyword>
<organism evidence="2 3">
    <name type="scientific">Glarea lozoyensis (strain ATCC 20868 / MF5171)</name>
    <dbReference type="NCBI Taxonomy" id="1116229"/>
    <lineage>
        <taxon>Eukaryota</taxon>
        <taxon>Fungi</taxon>
        <taxon>Dikarya</taxon>
        <taxon>Ascomycota</taxon>
        <taxon>Pezizomycotina</taxon>
        <taxon>Leotiomycetes</taxon>
        <taxon>Helotiales</taxon>
        <taxon>Helotiaceae</taxon>
        <taxon>Glarea</taxon>
    </lineage>
</organism>
<evidence type="ECO:0000313" key="2">
    <source>
        <dbReference type="EMBL" id="EPE31804.1"/>
    </source>
</evidence>
<dbReference type="EMBL" id="KE145360">
    <property type="protein sequence ID" value="EPE31804.1"/>
    <property type="molecule type" value="Genomic_DNA"/>
</dbReference>
<feature type="region of interest" description="Disordered" evidence="1">
    <location>
        <begin position="1"/>
        <end position="22"/>
    </location>
</feature>
<dbReference type="Proteomes" id="UP000016922">
    <property type="component" value="Unassembled WGS sequence"/>
</dbReference>
<protein>
    <submittedName>
        <fullName evidence="2">Uncharacterized protein</fullName>
    </submittedName>
</protein>
<sequence length="420" mass="48227">MTDRTENPANNSIPSTTRPSSIPVRSIYLQPARLLHTPLTTTKPSLKYSLVKSKWKIDKLPSPNRQVGPPLESDPHLQAEPPWTRLSTEEPLSPELRAEVRQELIHSHLMGDMNEYRRQMKYSWCTPDCYMEIQSENTQFESRLLLGMCNKVVPFYWMPQLETNGHALPLLPFRCLFGGWFKFYDDEPSIEFGNFFADLLRVLPTGPLTIPGIISTHKRLYDPASSLLNTIKLHPPTSDQGEPWGPWKHPEKYQLKQTYRAIIMMMDRYVSSDFDLRIPEKSFIDVAEHARKQTVLLVRTGEDEGISSLVDFETLRASGKCLPLDRNDVEVDSEDVVRVSIADAVEFVCGLEDPSSIERGISVDRQRKAEAAADGLMREADEKGIDGGYLTWRAVRCVKARRMGEEFREEGLWEFNRVWR</sequence>
<dbReference type="KEGG" id="glz:GLAREA_11886"/>
<evidence type="ECO:0000256" key="1">
    <source>
        <dbReference type="SAM" id="MobiDB-lite"/>
    </source>
</evidence>
<feature type="region of interest" description="Disordered" evidence="1">
    <location>
        <begin position="59"/>
        <end position="81"/>
    </location>
</feature>
<dbReference type="AlphaFoldDB" id="S3D3W9"/>
<reference evidence="2 3" key="1">
    <citation type="journal article" date="2013" name="BMC Genomics">
        <title>Genomics-driven discovery of the pneumocandin biosynthetic gene cluster in the fungus Glarea lozoyensis.</title>
        <authorList>
            <person name="Chen L."/>
            <person name="Yue Q."/>
            <person name="Zhang X."/>
            <person name="Xiang M."/>
            <person name="Wang C."/>
            <person name="Li S."/>
            <person name="Che Y."/>
            <person name="Ortiz-Lopez F.J."/>
            <person name="Bills G.F."/>
            <person name="Liu X."/>
            <person name="An Z."/>
        </authorList>
    </citation>
    <scope>NUCLEOTIDE SEQUENCE [LARGE SCALE GENOMIC DNA]</scope>
    <source>
        <strain evidence="3">ATCC 20868 / MF5171</strain>
    </source>
</reference>
<dbReference type="OrthoDB" id="5235440at2759"/>